<dbReference type="Proteomes" id="UP000664534">
    <property type="component" value="Unassembled WGS sequence"/>
</dbReference>
<dbReference type="OrthoDB" id="5340163at2759"/>
<evidence type="ECO:0000313" key="2">
    <source>
        <dbReference type="Proteomes" id="UP000664534"/>
    </source>
</evidence>
<dbReference type="AlphaFoldDB" id="A0A8H3EHG5"/>
<comment type="caution">
    <text evidence="1">The sequence shown here is derived from an EMBL/GenBank/DDBJ whole genome shotgun (WGS) entry which is preliminary data.</text>
</comment>
<dbReference type="EMBL" id="CAJPDT010000002">
    <property type="protein sequence ID" value="CAF9905757.1"/>
    <property type="molecule type" value="Genomic_DNA"/>
</dbReference>
<gene>
    <name evidence="1" type="ORF">IMSHALPRED_003964</name>
</gene>
<accession>A0A8H3EHG5</accession>
<reference evidence="1" key="1">
    <citation type="submission" date="2021-03" db="EMBL/GenBank/DDBJ databases">
        <authorList>
            <person name="Tagirdzhanova G."/>
        </authorList>
    </citation>
    <scope>NUCLEOTIDE SEQUENCE</scope>
</reference>
<keyword evidence="2" id="KW-1185">Reference proteome</keyword>
<organism evidence="1 2">
    <name type="scientific">Imshaugia aleurites</name>
    <dbReference type="NCBI Taxonomy" id="172621"/>
    <lineage>
        <taxon>Eukaryota</taxon>
        <taxon>Fungi</taxon>
        <taxon>Dikarya</taxon>
        <taxon>Ascomycota</taxon>
        <taxon>Pezizomycotina</taxon>
        <taxon>Lecanoromycetes</taxon>
        <taxon>OSLEUM clade</taxon>
        <taxon>Lecanoromycetidae</taxon>
        <taxon>Lecanorales</taxon>
        <taxon>Lecanorineae</taxon>
        <taxon>Parmeliaceae</taxon>
        <taxon>Imshaugia</taxon>
    </lineage>
</organism>
<proteinExistence type="predicted"/>
<sequence length="101" mass="11769">MLCLDNASYTTEIVYKSPESLRTTLDFFLSDKTLGFKAVYRTTFNDPDHLRRMDRMGGRPLNPNPEDKMLPYLELLHQFAKQLGSTAELEYNEIDPFSFLQ</sequence>
<name>A0A8H3EHG5_9LECA</name>
<protein>
    <submittedName>
        <fullName evidence="1">Uncharacterized protein</fullName>
    </submittedName>
</protein>
<evidence type="ECO:0000313" key="1">
    <source>
        <dbReference type="EMBL" id="CAF9905757.1"/>
    </source>
</evidence>